<sequence length="130" mass="14994">MATNQDEQKPQVANEQDAKMLSDDIPEEELQLEQALKHLKLLHIKSRGLRYTIPSMLETVTAPGTPEQVFANFKTAITLAQTEIKDFGELYNSEESRKVLEQARLSREAEPTGIKPWRHKDDPNWFFLDK</sequence>
<dbReference type="OrthoDB" id="5326237at2759"/>
<name>A0A136IUX9_9PEZI</name>
<dbReference type="InParanoid" id="A0A136IUX9"/>
<feature type="region of interest" description="Disordered" evidence="1">
    <location>
        <begin position="1"/>
        <end position="24"/>
    </location>
</feature>
<evidence type="ECO:0000256" key="1">
    <source>
        <dbReference type="SAM" id="MobiDB-lite"/>
    </source>
</evidence>
<proteinExistence type="predicted"/>
<reference evidence="3" key="1">
    <citation type="submission" date="2016-02" db="EMBL/GenBank/DDBJ databases">
        <title>Draft genome sequence of Microdochium bolleyi, a fungal endophyte of beachgrass.</title>
        <authorList>
            <consortium name="DOE Joint Genome Institute"/>
            <person name="David A.S."/>
            <person name="May G."/>
            <person name="Haridas S."/>
            <person name="Lim J."/>
            <person name="Wang M."/>
            <person name="Labutti K."/>
            <person name="Lipzen A."/>
            <person name="Barry K."/>
            <person name="Grigoriev I.V."/>
        </authorList>
    </citation>
    <scope>NUCLEOTIDE SEQUENCE [LARGE SCALE GENOMIC DNA]</scope>
    <source>
        <strain evidence="3">J235TASD1</strain>
    </source>
</reference>
<protein>
    <submittedName>
        <fullName evidence="2">Uncharacterized protein</fullName>
    </submittedName>
</protein>
<evidence type="ECO:0000313" key="3">
    <source>
        <dbReference type="Proteomes" id="UP000070501"/>
    </source>
</evidence>
<dbReference type="STRING" id="196109.A0A136IUX9"/>
<gene>
    <name evidence="2" type="ORF">Micbo1qcDRAFT_166230</name>
</gene>
<keyword evidence="3" id="KW-1185">Reference proteome</keyword>
<evidence type="ECO:0000313" key="2">
    <source>
        <dbReference type="EMBL" id="KXJ88790.1"/>
    </source>
</evidence>
<organism evidence="2 3">
    <name type="scientific">Microdochium bolleyi</name>
    <dbReference type="NCBI Taxonomy" id="196109"/>
    <lineage>
        <taxon>Eukaryota</taxon>
        <taxon>Fungi</taxon>
        <taxon>Dikarya</taxon>
        <taxon>Ascomycota</taxon>
        <taxon>Pezizomycotina</taxon>
        <taxon>Sordariomycetes</taxon>
        <taxon>Xylariomycetidae</taxon>
        <taxon>Xylariales</taxon>
        <taxon>Microdochiaceae</taxon>
        <taxon>Microdochium</taxon>
    </lineage>
</organism>
<dbReference type="AlphaFoldDB" id="A0A136IUX9"/>
<dbReference type="Proteomes" id="UP000070501">
    <property type="component" value="Unassembled WGS sequence"/>
</dbReference>
<accession>A0A136IUX9</accession>
<dbReference type="EMBL" id="KQ964257">
    <property type="protein sequence ID" value="KXJ88790.1"/>
    <property type="molecule type" value="Genomic_DNA"/>
</dbReference>